<dbReference type="AlphaFoldDB" id="A0A081QPJ7"/>
<protein>
    <submittedName>
        <fullName evidence="1">Uncharacterized protein</fullName>
    </submittedName>
</protein>
<sequence>MSTVGGRKAKIRKDEIRSFFFDIRIDENPYFEVFKVQKNK</sequence>
<dbReference type="Proteomes" id="UP000028089">
    <property type="component" value="Unassembled WGS sequence"/>
</dbReference>
<comment type="caution">
    <text evidence="1">The sequence shown here is derived from an EMBL/GenBank/DDBJ whole genome shotgun (WGS) entry which is preliminary data.</text>
</comment>
<organism evidence="1 2">
    <name type="scientific">Streptococcus mitis</name>
    <dbReference type="NCBI Taxonomy" id="28037"/>
    <lineage>
        <taxon>Bacteria</taxon>
        <taxon>Bacillati</taxon>
        <taxon>Bacillota</taxon>
        <taxon>Bacilli</taxon>
        <taxon>Lactobacillales</taxon>
        <taxon>Streptococcaceae</taxon>
        <taxon>Streptococcus</taxon>
        <taxon>Streptococcus mitis group</taxon>
    </lineage>
</organism>
<reference evidence="1 2" key="1">
    <citation type="submission" date="2014-05" db="EMBL/GenBank/DDBJ databases">
        <authorList>
            <person name="Daugherty S.C."/>
            <person name="Tallon L.J."/>
            <person name="Sadzewicz L."/>
            <person name="Kilian M."/>
            <person name="Tettelin H."/>
        </authorList>
    </citation>
    <scope>NUCLEOTIDE SEQUENCE [LARGE SCALE GENOMIC DNA]</scope>
    <source>
        <strain evidence="1 2">SK578</strain>
    </source>
</reference>
<evidence type="ECO:0000313" key="1">
    <source>
        <dbReference type="EMBL" id="KEQ44870.1"/>
    </source>
</evidence>
<gene>
    <name evidence="1" type="ORF">SK578_0966</name>
</gene>
<evidence type="ECO:0000313" key="2">
    <source>
        <dbReference type="Proteomes" id="UP000028089"/>
    </source>
</evidence>
<proteinExistence type="predicted"/>
<accession>A0A081QPJ7</accession>
<dbReference type="EMBL" id="JPFY01000013">
    <property type="protein sequence ID" value="KEQ44870.1"/>
    <property type="molecule type" value="Genomic_DNA"/>
</dbReference>
<name>A0A081QPJ7_STRMT</name>